<name>A0ACC0IZK4_9ERIC</name>
<sequence>MTKSGAEKKRVRRSSGAIQNGSNRDLNSDTPPRDNMTMDFDERYFHGKPQNSFHKAVNIPNVVVFPSSRLQDYNQLKPCLNALKGKKYKQSTFKFKGTTKQELERILVLVVMVEKMGLLDGLDSGTSKGYGDVLRCCRTWSKIERWIATLEFDHDRKSMGVIVSSSSRRKSLLVKEKLIF</sequence>
<dbReference type="EMBL" id="CM045758">
    <property type="protein sequence ID" value="KAI8030105.1"/>
    <property type="molecule type" value="Genomic_DNA"/>
</dbReference>
<dbReference type="Proteomes" id="UP001060215">
    <property type="component" value="Chromosome 1"/>
</dbReference>
<reference evidence="1 2" key="1">
    <citation type="journal article" date="2022" name="Plant J.">
        <title>Chromosome-level genome of Camellia lanceoleosa provides a valuable resource for understanding genome evolution and self-incompatibility.</title>
        <authorList>
            <person name="Gong W."/>
            <person name="Xiao S."/>
            <person name="Wang L."/>
            <person name="Liao Z."/>
            <person name="Chang Y."/>
            <person name="Mo W."/>
            <person name="Hu G."/>
            <person name="Li W."/>
            <person name="Zhao G."/>
            <person name="Zhu H."/>
            <person name="Hu X."/>
            <person name="Ji K."/>
            <person name="Xiang X."/>
            <person name="Song Q."/>
            <person name="Yuan D."/>
            <person name="Jin S."/>
            <person name="Zhang L."/>
        </authorList>
    </citation>
    <scope>NUCLEOTIDE SEQUENCE [LARGE SCALE GENOMIC DNA]</scope>
    <source>
        <strain evidence="1">SQ_2022a</strain>
    </source>
</reference>
<organism evidence="1 2">
    <name type="scientific">Camellia lanceoleosa</name>
    <dbReference type="NCBI Taxonomy" id="1840588"/>
    <lineage>
        <taxon>Eukaryota</taxon>
        <taxon>Viridiplantae</taxon>
        <taxon>Streptophyta</taxon>
        <taxon>Embryophyta</taxon>
        <taxon>Tracheophyta</taxon>
        <taxon>Spermatophyta</taxon>
        <taxon>Magnoliopsida</taxon>
        <taxon>eudicotyledons</taxon>
        <taxon>Gunneridae</taxon>
        <taxon>Pentapetalae</taxon>
        <taxon>asterids</taxon>
        <taxon>Ericales</taxon>
        <taxon>Theaceae</taxon>
        <taxon>Camellia</taxon>
    </lineage>
</organism>
<proteinExistence type="predicted"/>
<comment type="caution">
    <text evidence="1">The sequence shown here is derived from an EMBL/GenBank/DDBJ whole genome shotgun (WGS) entry which is preliminary data.</text>
</comment>
<accession>A0ACC0IZK4</accession>
<keyword evidence="2" id="KW-1185">Reference proteome</keyword>
<evidence type="ECO:0000313" key="2">
    <source>
        <dbReference type="Proteomes" id="UP001060215"/>
    </source>
</evidence>
<protein>
    <submittedName>
        <fullName evidence="1">Calcium-transporting ATPase 1, endoplasmic reticulum-type</fullName>
    </submittedName>
</protein>
<evidence type="ECO:0000313" key="1">
    <source>
        <dbReference type="EMBL" id="KAI8030105.1"/>
    </source>
</evidence>
<gene>
    <name evidence="1" type="ORF">LOK49_LG01G03241</name>
</gene>